<protein>
    <submittedName>
        <fullName evidence="4">Alpha-L-rhamnosidase</fullName>
    </submittedName>
</protein>
<proteinExistence type="predicted"/>
<keyword evidence="4" id="KW-0614">Plasmid</keyword>
<feature type="domain" description="Alpha-L-rhamnosidase C-terminal" evidence="3">
    <location>
        <begin position="767"/>
        <end position="826"/>
    </location>
</feature>
<dbReference type="HOGENOM" id="CLU_009782_0_0_0"/>
<dbReference type="PANTHER" id="PTHR34987:SF2">
    <property type="entry name" value="B, PUTATIVE (AFU_ORTHOLOGUE AFUA_7G05040)-RELATED"/>
    <property type="match status" value="1"/>
</dbReference>
<reference evidence="4 5" key="1">
    <citation type="journal article" date="2014" name="Genome Announc.">
        <title>Genome Sequence and Methylome of Soil Bacterium Gemmatirosa kalamazoonensis KBS708T, a Member of the Rarely Cultivated Gemmatimonadetes Phylum.</title>
        <authorList>
            <person name="Debruyn J.M."/>
            <person name="Radosevich M."/>
            <person name="Wommack K.E."/>
            <person name="Polson S.W."/>
            <person name="Hauser L.J."/>
            <person name="Fawaz M.N."/>
            <person name="Korlach J."/>
            <person name="Tsai Y.C."/>
        </authorList>
    </citation>
    <scope>NUCLEOTIDE SEQUENCE [LARGE SCALE GENOMIC DNA]</scope>
    <source>
        <strain evidence="4 5">KBS708</strain>
        <plasmid evidence="5">Plasmid 2</plasmid>
    </source>
</reference>
<dbReference type="InterPro" id="IPR012341">
    <property type="entry name" value="6hp_glycosidase-like_sf"/>
</dbReference>
<dbReference type="Pfam" id="PF17389">
    <property type="entry name" value="Bac_rhamnosid6H"/>
    <property type="match status" value="1"/>
</dbReference>
<dbReference type="PANTHER" id="PTHR34987">
    <property type="entry name" value="C, PUTATIVE (AFU_ORTHOLOGUE AFUA_3G02880)-RELATED"/>
    <property type="match status" value="1"/>
</dbReference>
<evidence type="ECO:0000259" key="2">
    <source>
        <dbReference type="Pfam" id="PF17389"/>
    </source>
</evidence>
<dbReference type="Pfam" id="PF17390">
    <property type="entry name" value="Bac_rhamnosid_C"/>
    <property type="match status" value="1"/>
</dbReference>
<feature type="domain" description="Alpha-L-rhamnosidase six-hairpin glycosidase" evidence="2">
    <location>
        <begin position="438"/>
        <end position="706"/>
    </location>
</feature>
<evidence type="ECO:0000259" key="1">
    <source>
        <dbReference type="Pfam" id="PF05592"/>
    </source>
</evidence>
<dbReference type="PATRIC" id="fig|861299.3.peg.5663"/>
<dbReference type="eggNOG" id="COG3408">
    <property type="taxonomic scope" value="Bacteria"/>
</dbReference>
<keyword evidence="5" id="KW-1185">Reference proteome</keyword>
<evidence type="ECO:0000259" key="3">
    <source>
        <dbReference type="Pfam" id="PF17390"/>
    </source>
</evidence>
<dbReference type="SUPFAM" id="SSF49785">
    <property type="entry name" value="Galactose-binding domain-like"/>
    <property type="match status" value="1"/>
</dbReference>
<dbReference type="EMBL" id="CP007130">
    <property type="protein sequence ID" value="AHG93161.1"/>
    <property type="molecule type" value="Genomic_DNA"/>
</dbReference>
<organism evidence="4 5">
    <name type="scientific">Gemmatirosa kalamazoonensis</name>
    <dbReference type="NCBI Taxonomy" id="861299"/>
    <lineage>
        <taxon>Bacteria</taxon>
        <taxon>Pseudomonadati</taxon>
        <taxon>Gemmatimonadota</taxon>
        <taxon>Gemmatimonadia</taxon>
        <taxon>Gemmatimonadales</taxon>
        <taxon>Gemmatimonadaceae</taxon>
        <taxon>Gemmatirosa</taxon>
    </lineage>
</organism>
<dbReference type="InterPro" id="IPR035398">
    <property type="entry name" value="Bac_rhamnosid_C"/>
</dbReference>
<evidence type="ECO:0000313" key="5">
    <source>
        <dbReference type="Proteomes" id="UP000019151"/>
    </source>
</evidence>
<feature type="domain" description="Alpha-L-rhamnosidase concanavalin-like" evidence="1">
    <location>
        <begin position="328"/>
        <end position="425"/>
    </location>
</feature>
<name>W0RR31_9BACT</name>
<accession>W0RR31</accession>
<dbReference type="Gene3D" id="2.60.420.10">
    <property type="entry name" value="Maltose phosphorylase, domain 3"/>
    <property type="match status" value="1"/>
</dbReference>
<dbReference type="SUPFAM" id="SSF48208">
    <property type="entry name" value="Six-hairpin glycosidases"/>
    <property type="match status" value="1"/>
</dbReference>
<dbReference type="KEGG" id="gba:J421_5626"/>
<dbReference type="InParanoid" id="W0RR31"/>
<dbReference type="InterPro" id="IPR008928">
    <property type="entry name" value="6-hairpin_glycosidase_sf"/>
</dbReference>
<evidence type="ECO:0000313" key="4">
    <source>
        <dbReference type="EMBL" id="AHG93161.1"/>
    </source>
</evidence>
<dbReference type="AlphaFoldDB" id="W0RR31"/>
<dbReference type="OrthoDB" id="9815108at2"/>
<dbReference type="InterPro" id="IPR008979">
    <property type="entry name" value="Galactose-bd-like_sf"/>
</dbReference>
<gene>
    <name evidence="4" type="ORF">J421_5626</name>
</gene>
<geneLocation type="plasmid" evidence="4 5">
    <name>2</name>
</geneLocation>
<dbReference type="Gene3D" id="1.50.10.10">
    <property type="match status" value="1"/>
</dbReference>
<sequence length="845" mass="92900">MKGPTGSDEGWDPRRVLLGIFEIDEILGSFAFAPSRDPRDPRDPQTYSPRPFLTICLTIALGTAPIAAQTTDVPRPFAVPASWIADPDAPGDVYGVYHFRRALDLRAAPSRFVVHVSADNRYRLFVNGTSVASGPQRSDVPHWRYETVDLAPFLRAGRNVLAAEVWNWGAYRPVAQCGTRTGFLVQGDGAAEAAANTGPGWKVLRDSAYRPIPISFADVRGYYAAPPGENVDGAAYPWGWERVDYDDARWRTIATGAGGGVIGRVQLYGVGDLGAPGTAPWQLQPRTIPPMEEAPVRFASVRRAQGVSAGDAFLRGTGALVIPARTRATLLLDNGQLTNAYPVVETSGGAGSSITLTYAEALRDAQGRKGNRDSVEGKTIAGVRDVVRPGGGAERRRFRALWFRTYRYVQLDVETAAEPLSVHDVSGVFTGYPLVERARFASDLPWLADMWRMNWRGARLDAWETYFDTPYYEQLQYVGDTRVQSLISLYVGGDARLMREAIVQFDRSRLPEGITQSRYPSCLVQIIPPFSLIWVAMVHDYWMHRDEPAFVRALLPGVRGVLAWYERHVDSTGMVGPTPWWNYVDWTPAWRNGVPPGADRGHSAMTSLLFVYALQRAAQMEDSLGLPAEGSRERALAARITAAVRARTWRPARGLFADAPDSASFSQQTNVMAVLSGAVPAAERRTVMERVLADTTLVRASYYYGFYVLEALREAGLGERYVEQLAPWRGMLALGLTTTPETPEPTRSDSHAWSAHPNYGLLATVLGVRPSAPGFRRVRVAPSLGPLHRAEGRVPHPLGDVEVRLERVGATGVRGEVTLPAGLSGTFVWRGREAPLHAGRQEIRL</sequence>
<dbReference type="Gene3D" id="2.60.120.260">
    <property type="entry name" value="Galactose-binding domain-like"/>
    <property type="match status" value="2"/>
</dbReference>
<dbReference type="GO" id="GO:0005975">
    <property type="term" value="P:carbohydrate metabolic process"/>
    <property type="evidence" value="ECO:0007669"/>
    <property type="project" value="InterPro"/>
</dbReference>
<dbReference type="Pfam" id="PF05592">
    <property type="entry name" value="Bac_rhamnosid"/>
    <property type="match status" value="1"/>
</dbReference>
<dbReference type="InterPro" id="IPR035396">
    <property type="entry name" value="Bac_rhamnosid6H"/>
</dbReference>
<dbReference type="InterPro" id="IPR008902">
    <property type="entry name" value="Rhamnosid_concanavalin"/>
</dbReference>
<dbReference type="Proteomes" id="UP000019151">
    <property type="component" value="Plasmid 2"/>
</dbReference>